<dbReference type="PRINTS" id="PR00320">
    <property type="entry name" value="GPROTEINBRPT"/>
</dbReference>
<feature type="repeat" description="WD" evidence="3">
    <location>
        <begin position="16"/>
        <end position="48"/>
    </location>
</feature>
<dbReference type="InterPro" id="IPR011009">
    <property type="entry name" value="Kinase-like_dom_sf"/>
</dbReference>
<evidence type="ECO:0000313" key="5">
    <source>
        <dbReference type="EMBL" id="CAE6473756.1"/>
    </source>
</evidence>
<dbReference type="CDD" id="cd00200">
    <property type="entry name" value="WD40"/>
    <property type="match status" value="1"/>
</dbReference>
<feature type="repeat" description="WD" evidence="3">
    <location>
        <begin position="273"/>
        <end position="306"/>
    </location>
</feature>
<organism evidence="5 6">
    <name type="scientific">Rhizoctonia solani</name>
    <dbReference type="NCBI Taxonomy" id="456999"/>
    <lineage>
        <taxon>Eukaryota</taxon>
        <taxon>Fungi</taxon>
        <taxon>Dikarya</taxon>
        <taxon>Basidiomycota</taxon>
        <taxon>Agaricomycotina</taxon>
        <taxon>Agaricomycetes</taxon>
        <taxon>Cantharellales</taxon>
        <taxon>Ceratobasidiaceae</taxon>
        <taxon>Rhizoctonia</taxon>
    </lineage>
</organism>
<gene>
    <name evidence="5" type="ORF">RDB_LOCUS120279</name>
</gene>
<dbReference type="Proteomes" id="UP000663840">
    <property type="component" value="Unassembled WGS sequence"/>
</dbReference>
<dbReference type="Pfam" id="PF07714">
    <property type="entry name" value="PK_Tyr_Ser-Thr"/>
    <property type="match status" value="1"/>
</dbReference>
<dbReference type="InterPro" id="IPR001680">
    <property type="entry name" value="WD40_rpt"/>
</dbReference>
<keyword evidence="2" id="KW-0677">Repeat</keyword>
<keyword evidence="1 3" id="KW-0853">WD repeat</keyword>
<feature type="repeat" description="WD" evidence="3">
    <location>
        <begin position="230"/>
        <end position="271"/>
    </location>
</feature>
<dbReference type="GO" id="GO:1990234">
    <property type="term" value="C:transferase complex"/>
    <property type="evidence" value="ECO:0007669"/>
    <property type="project" value="UniProtKB-ARBA"/>
</dbReference>
<accession>A0A8H3GUK8</accession>
<dbReference type="PROSITE" id="PS00678">
    <property type="entry name" value="WD_REPEATS_1"/>
    <property type="match status" value="4"/>
</dbReference>
<dbReference type="InterPro" id="IPR000719">
    <property type="entry name" value="Prot_kinase_dom"/>
</dbReference>
<comment type="caution">
    <text evidence="5">The sequence shown here is derived from an EMBL/GenBank/DDBJ whole genome shotgun (WGS) entry which is preliminary data.</text>
</comment>
<dbReference type="InterPro" id="IPR015943">
    <property type="entry name" value="WD40/YVTN_repeat-like_dom_sf"/>
</dbReference>
<dbReference type="PROSITE" id="PS50082">
    <property type="entry name" value="WD_REPEATS_2"/>
    <property type="match status" value="7"/>
</dbReference>
<dbReference type="InterPro" id="IPR019775">
    <property type="entry name" value="WD40_repeat_CS"/>
</dbReference>
<sequence>MSHNASEEDPLGLITHEGHESFVYSVAFSPDGKSVASGSEDKTIRIWSAYEPTPIGNPFKGHTAGVCSVVYSPLGDMIASGSLDHTIRLWDINTKQQIDEPLKAHSGCVNSIAFSPGGKFIASGSVDKSIRLWNIDTRLTSNTFWGHNKGIRSVDFSPNDNQFASGSGDFTIRVWDTESGKPVGKPFMGHHDVVHSVSYAPNANQIASGSSDGTLQLWDVRSGMSAVNLCRGKNESIFSVSYSPSGVWIASGSIRGTVCVWDIRNRGLVADKFNKHTDWVRTVKFSPWGNRIVSGSGDQKVMAWNVVESLRSSVGLIGRDTSIHLIFATLLEHGCANLTSQIDLERGFTLVPVGGGFGDIRVGRLRDKTRVALKTLRTPPSGQSSDKLLKHAAQEIHLWSKMKHENIHRLLGVIIFEGHYLGMISEWMDNGNLYNYMLKHPEFDRCKMCIQITSGIEYMHQSQAWHGDLKAMNVLVSSEGIPKLTDFGISTISTASIAFSTTTSALSFSYRWAAPELLQESPKSEKSDIYALGMVSSTMLEVYTGEFPYREIVSDMALGLKVLQGVHPDRPLDKIKDDQQGDRVWRLLLSCWSSTPGSRPSALQVRQLLVDMSSEIA</sequence>
<reference evidence="5" key="1">
    <citation type="submission" date="2021-01" db="EMBL/GenBank/DDBJ databases">
        <authorList>
            <person name="Kaushik A."/>
        </authorList>
    </citation>
    <scope>NUCLEOTIDE SEQUENCE</scope>
    <source>
        <strain evidence="5">AG1-1A</strain>
    </source>
</reference>
<dbReference type="Gene3D" id="2.130.10.10">
    <property type="entry name" value="YVTN repeat-like/Quinoprotein amine dehydrogenase"/>
    <property type="match status" value="3"/>
</dbReference>
<dbReference type="GO" id="GO:0005524">
    <property type="term" value="F:ATP binding"/>
    <property type="evidence" value="ECO:0007669"/>
    <property type="project" value="InterPro"/>
</dbReference>
<dbReference type="SUPFAM" id="SSF50978">
    <property type="entry name" value="WD40 repeat-like"/>
    <property type="match status" value="1"/>
</dbReference>
<evidence type="ECO:0000259" key="4">
    <source>
        <dbReference type="PROSITE" id="PS50011"/>
    </source>
</evidence>
<dbReference type="PROSITE" id="PS50011">
    <property type="entry name" value="PROTEIN_KINASE_DOM"/>
    <property type="match status" value="1"/>
</dbReference>
<evidence type="ECO:0000313" key="6">
    <source>
        <dbReference type="Proteomes" id="UP000663840"/>
    </source>
</evidence>
<dbReference type="PANTHER" id="PTHR22847">
    <property type="entry name" value="WD40 REPEAT PROTEIN"/>
    <property type="match status" value="1"/>
</dbReference>
<feature type="repeat" description="WD" evidence="3">
    <location>
        <begin position="187"/>
        <end position="228"/>
    </location>
</feature>
<dbReference type="SMART" id="SM00220">
    <property type="entry name" value="S_TKc"/>
    <property type="match status" value="1"/>
</dbReference>
<evidence type="ECO:0000256" key="1">
    <source>
        <dbReference type="ARBA" id="ARBA00022574"/>
    </source>
</evidence>
<evidence type="ECO:0000256" key="2">
    <source>
        <dbReference type="ARBA" id="ARBA00022737"/>
    </source>
</evidence>
<dbReference type="PANTHER" id="PTHR22847:SF637">
    <property type="entry name" value="WD REPEAT DOMAIN 5B"/>
    <property type="match status" value="1"/>
</dbReference>
<dbReference type="Gene3D" id="1.10.510.10">
    <property type="entry name" value="Transferase(Phosphotransferase) domain 1"/>
    <property type="match status" value="1"/>
</dbReference>
<dbReference type="AlphaFoldDB" id="A0A8H3GUK8"/>
<feature type="repeat" description="WD" evidence="3">
    <location>
        <begin position="59"/>
        <end position="100"/>
    </location>
</feature>
<feature type="repeat" description="WD" evidence="3">
    <location>
        <begin position="102"/>
        <end position="143"/>
    </location>
</feature>
<dbReference type="SMART" id="SM00320">
    <property type="entry name" value="WD40"/>
    <property type="match status" value="7"/>
</dbReference>
<dbReference type="PROSITE" id="PS50294">
    <property type="entry name" value="WD_REPEATS_REGION"/>
    <property type="match status" value="7"/>
</dbReference>
<dbReference type="SUPFAM" id="SSF56112">
    <property type="entry name" value="Protein kinase-like (PK-like)"/>
    <property type="match status" value="1"/>
</dbReference>
<protein>
    <recommendedName>
        <fullName evidence="4">Protein kinase domain-containing protein</fullName>
    </recommendedName>
</protein>
<dbReference type="GO" id="GO:0004672">
    <property type="term" value="F:protein kinase activity"/>
    <property type="evidence" value="ECO:0007669"/>
    <property type="project" value="InterPro"/>
</dbReference>
<feature type="repeat" description="WD" evidence="3">
    <location>
        <begin position="144"/>
        <end position="185"/>
    </location>
</feature>
<evidence type="ECO:0000256" key="3">
    <source>
        <dbReference type="PROSITE-ProRule" id="PRU00221"/>
    </source>
</evidence>
<dbReference type="Pfam" id="PF00400">
    <property type="entry name" value="WD40"/>
    <property type="match status" value="7"/>
</dbReference>
<name>A0A8H3GUK8_9AGAM</name>
<dbReference type="InterPro" id="IPR001245">
    <property type="entry name" value="Ser-Thr/Tyr_kinase_cat_dom"/>
</dbReference>
<proteinExistence type="predicted"/>
<dbReference type="InterPro" id="IPR036322">
    <property type="entry name" value="WD40_repeat_dom_sf"/>
</dbReference>
<dbReference type="EMBL" id="CAJMWR010003906">
    <property type="protein sequence ID" value="CAE6473756.1"/>
    <property type="molecule type" value="Genomic_DNA"/>
</dbReference>
<dbReference type="InterPro" id="IPR020472">
    <property type="entry name" value="WD40_PAC1"/>
</dbReference>
<feature type="domain" description="Protein kinase" evidence="4">
    <location>
        <begin position="346"/>
        <end position="609"/>
    </location>
</feature>